<organism evidence="2 3">
    <name type="scientific">Saponaria officinalis</name>
    <name type="common">Common soapwort</name>
    <name type="synonym">Lychnis saponaria</name>
    <dbReference type="NCBI Taxonomy" id="3572"/>
    <lineage>
        <taxon>Eukaryota</taxon>
        <taxon>Viridiplantae</taxon>
        <taxon>Streptophyta</taxon>
        <taxon>Embryophyta</taxon>
        <taxon>Tracheophyta</taxon>
        <taxon>Spermatophyta</taxon>
        <taxon>Magnoliopsida</taxon>
        <taxon>eudicotyledons</taxon>
        <taxon>Gunneridae</taxon>
        <taxon>Pentapetalae</taxon>
        <taxon>Caryophyllales</taxon>
        <taxon>Caryophyllaceae</taxon>
        <taxon>Caryophylleae</taxon>
        <taxon>Saponaria</taxon>
    </lineage>
</organism>
<dbReference type="CDD" id="cd22157">
    <property type="entry name" value="F-box_AtFBW1-like"/>
    <property type="match status" value="1"/>
</dbReference>
<dbReference type="PROSITE" id="PS50181">
    <property type="entry name" value="FBOX"/>
    <property type="match status" value="1"/>
</dbReference>
<reference evidence="2" key="1">
    <citation type="submission" date="2024-03" db="EMBL/GenBank/DDBJ databases">
        <title>WGS assembly of Saponaria officinalis var. Norfolk2.</title>
        <authorList>
            <person name="Jenkins J."/>
            <person name="Shu S."/>
            <person name="Grimwood J."/>
            <person name="Barry K."/>
            <person name="Goodstein D."/>
            <person name="Schmutz J."/>
            <person name="Leebens-Mack J."/>
            <person name="Osbourn A."/>
        </authorList>
    </citation>
    <scope>NUCLEOTIDE SEQUENCE [LARGE SCALE GENOMIC DNA]</scope>
    <source>
        <strain evidence="2">JIC</strain>
    </source>
</reference>
<dbReference type="InterPro" id="IPR001810">
    <property type="entry name" value="F-box_dom"/>
</dbReference>
<dbReference type="AlphaFoldDB" id="A0AAW1J2R7"/>
<dbReference type="SMART" id="SM00256">
    <property type="entry name" value="FBOX"/>
    <property type="match status" value="1"/>
</dbReference>
<dbReference type="InterPro" id="IPR050796">
    <property type="entry name" value="SCF_F-box_component"/>
</dbReference>
<evidence type="ECO:0000313" key="3">
    <source>
        <dbReference type="Proteomes" id="UP001443914"/>
    </source>
</evidence>
<name>A0AAW1J2R7_SAPOF</name>
<dbReference type="PANTHER" id="PTHR31672:SF13">
    <property type="entry name" value="F-BOX PROTEIN CPR30-LIKE"/>
    <property type="match status" value="1"/>
</dbReference>
<gene>
    <name evidence="2" type="ORF">RND81_08G027400</name>
</gene>
<dbReference type="Proteomes" id="UP001443914">
    <property type="component" value="Unassembled WGS sequence"/>
</dbReference>
<protein>
    <recommendedName>
        <fullName evidence="1">F-box domain-containing protein</fullName>
    </recommendedName>
</protein>
<dbReference type="PANTHER" id="PTHR31672">
    <property type="entry name" value="BNACNNG10540D PROTEIN"/>
    <property type="match status" value="1"/>
</dbReference>
<accession>A0AAW1J2R7</accession>
<comment type="caution">
    <text evidence="2">The sequence shown here is derived from an EMBL/GenBank/DDBJ whole genome shotgun (WGS) entry which is preliminary data.</text>
</comment>
<keyword evidence="3" id="KW-1185">Reference proteome</keyword>
<sequence>MWRLTSTFPLEIIIDIVVRLPIKSIFRFKCVCKSWYILIQSNEFFKLHTNRSLKTNTYNCSLILPITRKLTVHGIQAAVHCLCRAYLNPNQTMKVELDLGELALPLSFRPSLDKVSSRDYRFLSATNNVRWDRRPIVYGKFEVVGSCNGLVLISSGKYHVAICNPCIEHEDAFKILPCIEYPYLVDHYYSHDNEYFRKYYTGYRSREITFRVFGLGYNSINCVYKIVYLTSKRALIYSLANDGRFWRPIDLSYDVINYDLDPSWDGPKAEREKRVLMQVYGLGVATNNHLHWNITEFDPDVYEYSRGIILSFDICNEKWGRVPVFDEFAMKSHILKLGVVNGCSCLLIPRGTNRQSLELWMMKEYGVKESWTKMFKVPNGSGIPLFYHKDRHEFLLSGIQHGLGWFNPRDNKIRKVEFYGCDFSGENYYSNRPTILSCDLTVKLTEVSTLIMVSKNSKVEGHL</sequence>
<proteinExistence type="predicted"/>
<dbReference type="EMBL" id="JBDFQZ010000008">
    <property type="protein sequence ID" value="KAK9697287.1"/>
    <property type="molecule type" value="Genomic_DNA"/>
</dbReference>
<dbReference type="Pfam" id="PF00646">
    <property type="entry name" value="F-box"/>
    <property type="match status" value="1"/>
</dbReference>
<evidence type="ECO:0000259" key="1">
    <source>
        <dbReference type="PROSITE" id="PS50181"/>
    </source>
</evidence>
<dbReference type="Gene3D" id="1.20.1280.50">
    <property type="match status" value="1"/>
</dbReference>
<dbReference type="InterPro" id="IPR036047">
    <property type="entry name" value="F-box-like_dom_sf"/>
</dbReference>
<evidence type="ECO:0000313" key="2">
    <source>
        <dbReference type="EMBL" id="KAK9697287.1"/>
    </source>
</evidence>
<dbReference type="SUPFAM" id="SSF81383">
    <property type="entry name" value="F-box domain"/>
    <property type="match status" value="1"/>
</dbReference>
<feature type="domain" description="F-box" evidence="1">
    <location>
        <begin position="2"/>
        <end position="48"/>
    </location>
</feature>